<dbReference type="EMBL" id="BART01023353">
    <property type="protein sequence ID" value="GAG91729.1"/>
    <property type="molecule type" value="Genomic_DNA"/>
</dbReference>
<dbReference type="Pfam" id="PF00768">
    <property type="entry name" value="Peptidase_S11"/>
    <property type="match status" value="1"/>
</dbReference>
<dbReference type="Gene3D" id="3.40.710.10">
    <property type="entry name" value="DD-peptidase/beta-lactamase superfamily"/>
    <property type="match status" value="1"/>
</dbReference>
<dbReference type="InterPro" id="IPR001967">
    <property type="entry name" value="Peptidase_S11_N"/>
</dbReference>
<evidence type="ECO:0000259" key="1">
    <source>
        <dbReference type="Pfam" id="PF00768"/>
    </source>
</evidence>
<name>X1B7H7_9ZZZZ</name>
<protein>
    <recommendedName>
        <fullName evidence="1">Peptidase S11 D-alanyl-D-alanine carboxypeptidase A N-terminal domain-containing protein</fullName>
    </recommendedName>
</protein>
<comment type="caution">
    <text evidence="2">The sequence shown here is derived from an EMBL/GenBank/DDBJ whole genome shotgun (WGS) entry which is preliminary data.</text>
</comment>
<accession>X1B7H7</accession>
<sequence>MNEKAKAILMEKTSFIDPSGLGAENISTAQDLFYLARYILNAHIPFLKISRGEKVTSFGKVRFDLENLKNKNIFAEHSNFIGGKTGLIAVSDYVGLFIFRFPLETDNGIELERKIVIILLGSPTFGDLEKDAQNILNWLKENYFST</sequence>
<dbReference type="AlphaFoldDB" id="X1B7H7"/>
<evidence type="ECO:0000313" key="2">
    <source>
        <dbReference type="EMBL" id="GAG91729.1"/>
    </source>
</evidence>
<gene>
    <name evidence="2" type="ORF">S01H4_42513</name>
</gene>
<feature type="domain" description="Peptidase S11 D-alanyl-D-alanine carboxypeptidase A N-terminal" evidence="1">
    <location>
        <begin position="1"/>
        <end position="87"/>
    </location>
</feature>
<dbReference type="GO" id="GO:0006508">
    <property type="term" value="P:proteolysis"/>
    <property type="evidence" value="ECO:0007669"/>
    <property type="project" value="InterPro"/>
</dbReference>
<dbReference type="InterPro" id="IPR012338">
    <property type="entry name" value="Beta-lactam/transpept-like"/>
</dbReference>
<reference evidence="2" key="1">
    <citation type="journal article" date="2014" name="Front. Microbiol.">
        <title>High frequency of phylogenetically diverse reductive dehalogenase-homologous genes in deep subseafloor sedimentary metagenomes.</title>
        <authorList>
            <person name="Kawai M."/>
            <person name="Futagami T."/>
            <person name="Toyoda A."/>
            <person name="Takaki Y."/>
            <person name="Nishi S."/>
            <person name="Hori S."/>
            <person name="Arai W."/>
            <person name="Tsubouchi T."/>
            <person name="Morono Y."/>
            <person name="Uchiyama I."/>
            <person name="Ito T."/>
            <person name="Fujiyama A."/>
            <person name="Inagaki F."/>
            <person name="Takami H."/>
        </authorList>
    </citation>
    <scope>NUCLEOTIDE SEQUENCE</scope>
    <source>
        <strain evidence="2">Expedition CK06-06</strain>
    </source>
</reference>
<dbReference type="GO" id="GO:0009002">
    <property type="term" value="F:serine-type D-Ala-D-Ala carboxypeptidase activity"/>
    <property type="evidence" value="ECO:0007669"/>
    <property type="project" value="InterPro"/>
</dbReference>
<dbReference type="SUPFAM" id="SSF56601">
    <property type="entry name" value="beta-lactamase/transpeptidase-like"/>
    <property type="match status" value="1"/>
</dbReference>
<organism evidence="2">
    <name type="scientific">marine sediment metagenome</name>
    <dbReference type="NCBI Taxonomy" id="412755"/>
    <lineage>
        <taxon>unclassified sequences</taxon>
        <taxon>metagenomes</taxon>
        <taxon>ecological metagenomes</taxon>
    </lineage>
</organism>
<proteinExistence type="predicted"/>